<dbReference type="PANTHER" id="PTHR10044">
    <property type="entry name" value="INHIBITOR OF APOPTOSIS"/>
    <property type="match status" value="1"/>
</dbReference>
<dbReference type="SMART" id="SM00238">
    <property type="entry name" value="BIR"/>
    <property type="match status" value="1"/>
</dbReference>
<name>A0A6G1SJ00_9ACAR</name>
<feature type="region of interest" description="Disordered" evidence="6">
    <location>
        <begin position="91"/>
        <end position="183"/>
    </location>
</feature>
<dbReference type="CDD" id="cd00022">
    <property type="entry name" value="BIR"/>
    <property type="match status" value="1"/>
</dbReference>
<evidence type="ECO:0000256" key="6">
    <source>
        <dbReference type="SAM" id="MobiDB-lite"/>
    </source>
</evidence>
<dbReference type="GO" id="GO:0005634">
    <property type="term" value="C:nucleus"/>
    <property type="evidence" value="ECO:0007669"/>
    <property type="project" value="TreeGrafter"/>
</dbReference>
<gene>
    <name evidence="8" type="primary">IAP</name>
    <name evidence="8" type="ORF">g.12204</name>
</gene>
<dbReference type="SUPFAM" id="SSF57924">
    <property type="entry name" value="Inhibitor of apoptosis (IAP) repeat"/>
    <property type="match status" value="1"/>
</dbReference>
<dbReference type="SMART" id="SM00184">
    <property type="entry name" value="RING"/>
    <property type="match status" value="1"/>
</dbReference>
<organism evidence="8">
    <name type="scientific">Aceria tosichella</name>
    <name type="common">wheat curl mite</name>
    <dbReference type="NCBI Taxonomy" id="561515"/>
    <lineage>
        <taxon>Eukaryota</taxon>
        <taxon>Metazoa</taxon>
        <taxon>Ecdysozoa</taxon>
        <taxon>Arthropoda</taxon>
        <taxon>Chelicerata</taxon>
        <taxon>Arachnida</taxon>
        <taxon>Acari</taxon>
        <taxon>Acariformes</taxon>
        <taxon>Trombidiformes</taxon>
        <taxon>Prostigmata</taxon>
        <taxon>Eupodina</taxon>
        <taxon>Eriophyoidea</taxon>
        <taxon>Eriophyidae</taxon>
        <taxon>Eriophyinae</taxon>
        <taxon>Aceriini</taxon>
        <taxon>Aceria</taxon>
    </lineage>
</organism>
<feature type="compositionally biased region" description="Low complexity" evidence="6">
    <location>
        <begin position="164"/>
        <end position="178"/>
    </location>
</feature>
<feature type="domain" description="RING-type" evidence="7">
    <location>
        <begin position="231"/>
        <end position="266"/>
    </location>
</feature>
<dbReference type="PROSITE" id="PS50089">
    <property type="entry name" value="ZF_RING_2"/>
    <property type="match status" value="1"/>
</dbReference>
<comment type="similarity">
    <text evidence="1">Belongs to the IAP family.</text>
</comment>
<dbReference type="InterPro" id="IPR013083">
    <property type="entry name" value="Znf_RING/FYVE/PHD"/>
</dbReference>
<reference evidence="8" key="1">
    <citation type="submission" date="2018-10" db="EMBL/GenBank/DDBJ databases">
        <title>Transcriptome assembly of Aceria tosichella (Wheat curl mite) Type 2.</title>
        <authorList>
            <person name="Scully E.D."/>
            <person name="Geib S.M."/>
            <person name="Palmer N.A."/>
            <person name="Gupta A.K."/>
            <person name="Sarath G."/>
            <person name="Tatineni S."/>
        </authorList>
    </citation>
    <scope>NUCLEOTIDE SEQUENCE</scope>
    <source>
        <strain evidence="8">LincolnNE</strain>
    </source>
</reference>
<accession>A0A6G1SJ00</accession>
<dbReference type="Pfam" id="PF00653">
    <property type="entry name" value="BIR"/>
    <property type="match status" value="1"/>
</dbReference>
<evidence type="ECO:0000256" key="2">
    <source>
        <dbReference type="ARBA" id="ARBA00022723"/>
    </source>
</evidence>
<dbReference type="EMBL" id="GGYP01005723">
    <property type="protein sequence ID" value="MDE50494.1"/>
    <property type="molecule type" value="Transcribed_RNA"/>
</dbReference>
<keyword evidence="3 5" id="KW-0863">Zinc-finger</keyword>
<dbReference type="FunFam" id="1.10.1170.10:FF:000002">
    <property type="entry name" value="Baculoviral IAP repeat containing 7"/>
    <property type="match status" value="1"/>
</dbReference>
<evidence type="ECO:0000256" key="5">
    <source>
        <dbReference type="PROSITE-ProRule" id="PRU00175"/>
    </source>
</evidence>
<dbReference type="PANTHER" id="PTHR10044:SF139">
    <property type="entry name" value="DEATH-ASSOCIATED INHIBITOR OF APOPTOSIS 2"/>
    <property type="match status" value="1"/>
</dbReference>
<dbReference type="PROSITE" id="PS50143">
    <property type="entry name" value="BIR_REPEAT_2"/>
    <property type="match status" value="1"/>
</dbReference>
<dbReference type="GO" id="GO:0008270">
    <property type="term" value="F:zinc ion binding"/>
    <property type="evidence" value="ECO:0007669"/>
    <property type="project" value="UniProtKB-KW"/>
</dbReference>
<protein>
    <submittedName>
        <fullName evidence="8">Apoptosis inhibitor IAP</fullName>
    </submittedName>
</protein>
<dbReference type="Pfam" id="PF13920">
    <property type="entry name" value="zf-C3HC4_3"/>
    <property type="match status" value="1"/>
</dbReference>
<keyword evidence="4" id="KW-0862">Zinc</keyword>
<dbReference type="InterPro" id="IPR050784">
    <property type="entry name" value="IAP"/>
</dbReference>
<dbReference type="Gene3D" id="1.10.1170.10">
    <property type="entry name" value="Inhibitor Of Apoptosis Protein (2mihbC-IAP-1), Chain A"/>
    <property type="match status" value="1"/>
</dbReference>
<keyword evidence="2" id="KW-0479">Metal-binding</keyword>
<sequence length="278" mass="31811">MDERERMYKLMREESNRLRTFQMLPPWPKDYVDIKKLAKAGFFYVFNGDNVICAFCRGQVCRWERDDDPMAEHARHFNTCPFIMGGDVGNVPIGEDPFPGPKRPRPYDVCGPFPSFPPDDPRSEEERQVTNTYEQPQGREDSPRRQVSVQGPQHRQHETDPPRDQNNNDQRQTQLQQPMQASDQTLISPHEIQEPFAYSSQNYSGLQANLITTNQSSPSVAAAPNSLTGICKICYTNSIELVFLPCGHSVSCLSCAQRLFNCPCCRETITTRIRTYLV</sequence>
<evidence type="ECO:0000313" key="8">
    <source>
        <dbReference type="EMBL" id="MDE50494.1"/>
    </source>
</evidence>
<dbReference type="AlphaFoldDB" id="A0A6G1SJ00"/>
<evidence type="ECO:0000259" key="7">
    <source>
        <dbReference type="PROSITE" id="PS50089"/>
    </source>
</evidence>
<evidence type="ECO:0000256" key="1">
    <source>
        <dbReference type="ARBA" id="ARBA00006672"/>
    </source>
</evidence>
<dbReference type="GO" id="GO:0005737">
    <property type="term" value="C:cytoplasm"/>
    <property type="evidence" value="ECO:0007669"/>
    <property type="project" value="TreeGrafter"/>
</dbReference>
<dbReference type="InterPro" id="IPR001841">
    <property type="entry name" value="Znf_RING"/>
</dbReference>
<evidence type="ECO:0000256" key="3">
    <source>
        <dbReference type="ARBA" id="ARBA00022771"/>
    </source>
</evidence>
<feature type="compositionally biased region" description="Basic and acidic residues" evidence="6">
    <location>
        <begin position="119"/>
        <end position="128"/>
    </location>
</feature>
<dbReference type="Gene3D" id="3.30.40.10">
    <property type="entry name" value="Zinc/RING finger domain, C3HC4 (zinc finger)"/>
    <property type="match status" value="1"/>
</dbReference>
<evidence type="ECO:0000256" key="4">
    <source>
        <dbReference type="ARBA" id="ARBA00022833"/>
    </source>
</evidence>
<proteinExistence type="inferred from homology"/>
<dbReference type="InterPro" id="IPR001370">
    <property type="entry name" value="BIR_rpt"/>
</dbReference>